<dbReference type="InterPro" id="IPR019468">
    <property type="entry name" value="AdenyloSucc_lyase_C"/>
</dbReference>
<dbReference type="Pfam" id="PF00206">
    <property type="entry name" value="Lyase_1"/>
    <property type="match status" value="1"/>
</dbReference>
<dbReference type="EC" id="5.5.1.2" evidence="4"/>
<dbReference type="SMART" id="SM00998">
    <property type="entry name" value="ADSL_C"/>
    <property type="match status" value="1"/>
</dbReference>
<dbReference type="PANTHER" id="PTHR43172:SF2">
    <property type="entry name" value="ADENYLOSUCCINATE LYASE C-TERMINAL DOMAIN-CONTAINING PROTEIN"/>
    <property type="match status" value="1"/>
</dbReference>
<evidence type="ECO:0000256" key="2">
    <source>
        <dbReference type="ARBA" id="ARBA00034772"/>
    </source>
</evidence>
<gene>
    <name evidence="4" type="ORF">JOE42_004166</name>
</gene>
<dbReference type="RefSeq" id="WP_204870095.1">
    <property type="nucleotide sequence ID" value="NZ_JAFBBK010000001.1"/>
</dbReference>
<proteinExistence type="inferred from homology"/>
<dbReference type="PRINTS" id="PR00149">
    <property type="entry name" value="FUMRATELYASE"/>
</dbReference>
<keyword evidence="5" id="KW-1185">Reference proteome</keyword>
<sequence length="445" mass="45372">MTRGHLFDPTFGAREVSATVSDQAWVTAVLDVEAALGRAAARHGLIAPEHAGTITAAAAELGAPGGADIETLGIDAAVGGNPVIPLVSALRAAVAVSGVPASAVHLGATSQDILDTALMLIVKNSIATVRQSIGACVDAGADLALAHRGTPMAGRTLGQQAVPTTFGAVAAGWTSGLLRADDALARVAASTSVQFGGAAGTSAAAHPYGLRLADALADELGLARQGIPWHTDRTRIAEIAGALGTAAGAIAKPALDITLLASTELGEVSERSPGGSSAMPHKRNPIAAVTARAAVRRIPGLVATVLAGMDHEHQRATGAWHAEWETMTDLLRLTAGGADRLAVSIGGLLVHTDAMARNLEITHGLLLAERVTMALDAHTDHAREIVTAACAAGGTLDTDPTITEYLEPAVVRRLLDPADHLGHAGDIVDRVLSMVHLRTGGRHDR</sequence>
<protein>
    <submittedName>
        <fullName evidence="4">3-carboxy-cis,cis-muconate cycloisomerase</fullName>
        <ecNumber evidence="4">5.5.1.2</ecNumber>
    </submittedName>
</protein>
<dbReference type="InterPro" id="IPR020557">
    <property type="entry name" value="Fumarate_lyase_CS"/>
</dbReference>
<keyword evidence="1" id="KW-0456">Lyase</keyword>
<evidence type="ECO:0000313" key="5">
    <source>
        <dbReference type="Proteomes" id="UP000703038"/>
    </source>
</evidence>
<dbReference type="InterPro" id="IPR008948">
    <property type="entry name" value="L-Aspartase-like"/>
</dbReference>
<dbReference type="EMBL" id="JAFBBK010000001">
    <property type="protein sequence ID" value="MBM7417433.1"/>
    <property type="molecule type" value="Genomic_DNA"/>
</dbReference>
<comment type="similarity">
    <text evidence="2">Belongs to the class-II fumarase/aspartase family.</text>
</comment>
<dbReference type="Gene3D" id="1.20.200.10">
    <property type="entry name" value="Fumarase/aspartase (Central domain)"/>
    <property type="match status" value="1"/>
</dbReference>
<accession>A0ABS2KZR0</accession>
<keyword evidence="4" id="KW-0413">Isomerase</keyword>
<evidence type="ECO:0000256" key="1">
    <source>
        <dbReference type="ARBA" id="ARBA00023239"/>
    </source>
</evidence>
<comment type="caution">
    <text evidence="4">The sequence shown here is derived from an EMBL/GenBank/DDBJ whole genome shotgun (WGS) entry which is preliminary data.</text>
</comment>
<reference evidence="4 5" key="1">
    <citation type="submission" date="2021-01" db="EMBL/GenBank/DDBJ databases">
        <title>Genomics of switchgrass bacterial isolates.</title>
        <authorList>
            <person name="Shade A."/>
        </authorList>
    </citation>
    <scope>NUCLEOTIDE SEQUENCE [LARGE SCALE GENOMIC DNA]</scope>
    <source>
        <strain evidence="4 5">PvP111</strain>
    </source>
</reference>
<dbReference type="Gene3D" id="1.10.40.30">
    <property type="entry name" value="Fumarase/aspartase (C-terminal domain)"/>
    <property type="match status" value="1"/>
</dbReference>
<feature type="domain" description="Adenylosuccinate lyase C-terminal" evidence="3">
    <location>
        <begin position="363"/>
        <end position="432"/>
    </location>
</feature>
<evidence type="ECO:0000259" key="3">
    <source>
        <dbReference type="SMART" id="SM00998"/>
    </source>
</evidence>
<dbReference type="GO" id="GO:0047472">
    <property type="term" value="F:3-carboxy-cis,cis-muconate cycloisomerase activity"/>
    <property type="evidence" value="ECO:0007669"/>
    <property type="project" value="UniProtKB-EC"/>
</dbReference>
<organism evidence="4 5">
    <name type="scientific">Rhodococcoides corynebacterioides</name>
    <dbReference type="NCBI Taxonomy" id="53972"/>
    <lineage>
        <taxon>Bacteria</taxon>
        <taxon>Bacillati</taxon>
        <taxon>Actinomycetota</taxon>
        <taxon>Actinomycetes</taxon>
        <taxon>Mycobacteriales</taxon>
        <taxon>Nocardiaceae</taxon>
        <taxon>Rhodococcoides</taxon>
    </lineage>
</organism>
<evidence type="ECO:0000313" key="4">
    <source>
        <dbReference type="EMBL" id="MBM7417433.1"/>
    </source>
</evidence>
<dbReference type="Proteomes" id="UP000703038">
    <property type="component" value="Unassembled WGS sequence"/>
</dbReference>
<dbReference type="PROSITE" id="PS00163">
    <property type="entry name" value="FUMARATE_LYASES"/>
    <property type="match status" value="1"/>
</dbReference>
<dbReference type="SUPFAM" id="SSF48557">
    <property type="entry name" value="L-aspartase-like"/>
    <property type="match status" value="1"/>
</dbReference>
<dbReference type="PANTHER" id="PTHR43172">
    <property type="entry name" value="ADENYLOSUCCINATE LYASE"/>
    <property type="match status" value="1"/>
</dbReference>
<dbReference type="InterPro" id="IPR000362">
    <property type="entry name" value="Fumarate_lyase_fam"/>
</dbReference>
<dbReference type="InterPro" id="IPR022761">
    <property type="entry name" value="Fumarate_lyase_N"/>
</dbReference>
<name>A0ABS2KZR0_9NOCA</name>